<dbReference type="GO" id="GO:0005776">
    <property type="term" value="C:autophagosome"/>
    <property type="evidence" value="ECO:0007669"/>
    <property type="project" value="UniProtKB-SubCell"/>
</dbReference>
<dbReference type="OrthoDB" id="6416720at2759"/>
<feature type="domain" description="ZZ-type" evidence="8">
    <location>
        <begin position="142"/>
        <end position="194"/>
    </location>
</feature>
<dbReference type="InterPro" id="IPR032350">
    <property type="entry name" value="Nbr1_FW"/>
</dbReference>
<dbReference type="SUPFAM" id="SSF46934">
    <property type="entry name" value="UBA-like"/>
    <property type="match status" value="1"/>
</dbReference>
<dbReference type="EMBL" id="KK119725">
    <property type="protein sequence ID" value="KFM76544.1"/>
    <property type="molecule type" value="Genomic_DNA"/>
</dbReference>
<dbReference type="FunFam" id="3.30.60.90:FF:000007">
    <property type="entry name" value="Next to BRCA1 gene 1 protein"/>
    <property type="match status" value="1"/>
</dbReference>
<dbReference type="InterPro" id="IPR043145">
    <property type="entry name" value="Znf_ZZ_sf"/>
</dbReference>
<accession>A0A087UGQ5</accession>
<dbReference type="SMART" id="SM00291">
    <property type="entry name" value="ZnF_ZZ"/>
    <property type="match status" value="1"/>
</dbReference>
<dbReference type="GO" id="GO:0000407">
    <property type="term" value="C:phagophore assembly site"/>
    <property type="evidence" value="ECO:0007669"/>
    <property type="project" value="TreeGrafter"/>
</dbReference>
<dbReference type="OMA" id="CEERTIQ"/>
<dbReference type="Pfam" id="PF00569">
    <property type="entry name" value="ZZ"/>
    <property type="match status" value="1"/>
</dbReference>
<name>A0A087UGQ5_STEMI</name>
<keyword evidence="10" id="KW-1185">Reference proteome</keyword>
<dbReference type="AlphaFoldDB" id="A0A087UGQ5"/>
<dbReference type="GO" id="GO:0008270">
    <property type="term" value="F:zinc ion binding"/>
    <property type="evidence" value="ECO:0007669"/>
    <property type="project" value="UniProtKB-KW"/>
</dbReference>
<keyword evidence="5" id="KW-0968">Cytoplasmic vesicle</keyword>
<dbReference type="GO" id="GO:0031410">
    <property type="term" value="C:cytoplasmic vesicle"/>
    <property type="evidence" value="ECO:0007669"/>
    <property type="project" value="UniProtKB-KW"/>
</dbReference>
<keyword evidence="3 6" id="KW-0863">Zinc-finger</keyword>
<dbReference type="InterPro" id="IPR009060">
    <property type="entry name" value="UBA-like_sf"/>
</dbReference>
<evidence type="ECO:0000256" key="7">
    <source>
        <dbReference type="SAM" id="MobiDB-lite"/>
    </source>
</evidence>
<sequence>MRITADIIDEELSPDDQLPIKAEDPLPTLEKETVIKANDNVCQFQKVHEMTQQFKNLHVSDFFDLYAKASSKEMEKENITKVSSNFESVPAWLIQHLKKMKEDIKKEVMEELLAQGEFQIPRGVIAARLDENHSCFSGEVVHEGIFCDNCDQLIHGIRYKCGNCSDFDLCQECESLPNIHNKNHVFLKIRYPVALKLYQKQKLHELMSSTSGKIYAMTSKKDHSKKLYAAKFICDKTVPDGTVLAPSTEFEKSWKVMNSGTRVWTHATKLQLIQGSADLVPTHEQVDVPHLKPGEEGIVSVNFTTPSAPGVYRSHWNFCHKSRPFGDIVWCHIIVKSEKEENAKTTEREDLQGKSDNVLCLDIHCDQDVDDQRKEIKSIAQVLTAVKEKHDRGNIVPRKLAVSSHTATPNNTPFDLTPPKSPDHHESVKDLHEALIDKPGNDSDNEDGCSIVSLSSSESDTEFVVIPMPKCFNLSESIVSQHIPHLAQYLHTETDAEQSKKLERVKLVPVENLQQNIIKKSETVSQETGVPELSEHTDEVILTVAENSLETEKKINISHVSADGSSSEVSIIESGDNSPIIEDVMPTIDSINIAVSNDVIRSKSDIVYEVKYPVPEVFKDNTQHAEKSHKVAQTEESICDISCNASFPKFPVEGITSEYEPMPTCNACEERTIQVLPEGLVTGALSAAASVYNTARAVISTMQQPRNERDQCLSQELPPTADARVGSSRAENFNSVTWNPIHQLVEMGFCNMEQNEQLLEKHKGDVALVVAELVNLNDNEWYASRHGSSPSASFD</sequence>
<gene>
    <name evidence="9" type="ORF">X975_06224</name>
</gene>
<dbReference type="PANTHER" id="PTHR20930:SF2">
    <property type="entry name" value="NEXT TO BRCA1 GENE 1 PROTEIN"/>
    <property type="match status" value="1"/>
</dbReference>
<dbReference type="FunFam" id="2.60.40.10:FF:000199">
    <property type="entry name" value="next to BRCA1 gene 1 protein-like"/>
    <property type="match status" value="1"/>
</dbReference>
<dbReference type="PROSITE" id="PS50135">
    <property type="entry name" value="ZF_ZZ_2"/>
    <property type="match status" value="1"/>
</dbReference>
<reference evidence="9 10" key="1">
    <citation type="submission" date="2013-11" db="EMBL/GenBank/DDBJ databases">
        <title>Genome sequencing of Stegodyphus mimosarum.</title>
        <authorList>
            <person name="Bechsgaard J."/>
        </authorList>
    </citation>
    <scope>NUCLEOTIDE SEQUENCE [LARGE SCALE GENOMIC DNA]</scope>
</reference>
<dbReference type="GO" id="GO:0043130">
    <property type="term" value="F:ubiquitin binding"/>
    <property type="evidence" value="ECO:0007669"/>
    <property type="project" value="TreeGrafter"/>
</dbReference>
<dbReference type="InterPro" id="IPR000433">
    <property type="entry name" value="Znf_ZZ"/>
</dbReference>
<dbReference type="CDD" id="cd02340">
    <property type="entry name" value="ZZ_NBR1_like"/>
    <property type="match status" value="1"/>
</dbReference>
<evidence type="ECO:0000256" key="2">
    <source>
        <dbReference type="ARBA" id="ARBA00022723"/>
    </source>
</evidence>
<evidence type="ECO:0000256" key="3">
    <source>
        <dbReference type="ARBA" id="ARBA00022771"/>
    </source>
</evidence>
<protein>
    <submittedName>
        <fullName evidence="9">Next to BRCA1 1 protein</fullName>
    </submittedName>
</protein>
<dbReference type="Gene3D" id="1.10.8.10">
    <property type="entry name" value="DNA helicase RuvA subunit, C-terminal domain"/>
    <property type="match status" value="1"/>
</dbReference>
<feature type="compositionally biased region" description="Polar residues" evidence="7">
    <location>
        <begin position="403"/>
        <end position="414"/>
    </location>
</feature>
<dbReference type="PROSITE" id="PS01357">
    <property type="entry name" value="ZF_ZZ_1"/>
    <property type="match status" value="1"/>
</dbReference>
<dbReference type="SUPFAM" id="SSF57850">
    <property type="entry name" value="RING/U-box"/>
    <property type="match status" value="1"/>
</dbReference>
<proteinExistence type="predicted"/>
<dbReference type="GO" id="GO:0016236">
    <property type="term" value="P:macroautophagy"/>
    <property type="evidence" value="ECO:0007669"/>
    <property type="project" value="TreeGrafter"/>
</dbReference>
<dbReference type="Proteomes" id="UP000054359">
    <property type="component" value="Unassembled WGS sequence"/>
</dbReference>
<evidence type="ECO:0000256" key="5">
    <source>
        <dbReference type="ARBA" id="ARBA00023329"/>
    </source>
</evidence>
<dbReference type="STRING" id="407821.A0A087UGQ5"/>
<evidence type="ECO:0000256" key="4">
    <source>
        <dbReference type="ARBA" id="ARBA00022833"/>
    </source>
</evidence>
<keyword evidence="4" id="KW-0862">Zinc</keyword>
<dbReference type="PANTHER" id="PTHR20930">
    <property type="entry name" value="OVARIAN CARCINOMA ANTIGEN CA125-RELATED"/>
    <property type="match status" value="1"/>
</dbReference>
<dbReference type="InterPro" id="IPR013783">
    <property type="entry name" value="Ig-like_fold"/>
</dbReference>
<dbReference type="Gene3D" id="3.30.60.90">
    <property type="match status" value="1"/>
</dbReference>
<dbReference type="Gene3D" id="2.60.40.10">
    <property type="entry name" value="Immunoglobulins"/>
    <property type="match status" value="1"/>
</dbReference>
<dbReference type="Pfam" id="PF16158">
    <property type="entry name" value="N_BRCA1_IG"/>
    <property type="match status" value="1"/>
</dbReference>
<evidence type="ECO:0000256" key="6">
    <source>
        <dbReference type="PROSITE-ProRule" id="PRU00228"/>
    </source>
</evidence>
<dbReference type="CDD" id="cd14947">
    <property type="entry name" value="NBR1_like"/>
    <property type="match status" value="1"/>
</dbReference>
<feature type="non-terminal residue" evidence="9">
    <location>
        <position position="795"/>
    </location>
</feature>
<evidence type="ECO:0000313" key="10">
    <source>
        <dbReference type="Proteomes" id="UP000054359"/>
    </source>
</evidence>
<feature type="region of interest" description="Disordered" evidence="7">
    <location>
        <begin position="402"/>
        <end position="426"/>
    </location>
</feature>
<dbReference type="CDD" id="cd14319">
    <property type="entry name" value="UBA_NBR1"/>
    <property type="match status" value="1"/>
</dbReference>
<keyword evidence="2" id="KW-0479">Metal-binding</keyword>
<comment type="subcellular location">
    <subcellularLocation>
        <location evidence="1">Cytoplasmic vesicle</location>
        <location evidence="1">Autophagosome</location>
    </subcellularLocation>
</comment>
<evidence type="ECO:0000259" key="8">
    <source>
        <dbReference type="PROSITE" id="PS50135"/>
    </source>
</evidence>
<evidence type="ECO:0000256" key="1">
    <source>
        <dbReference type="ARBA" id="ARBA00004419"/>
    </source>
</evidence>
<dbReference type="GO" id="GO:0070013">
    <property type="term" value="C:intracellular organelle lumen"/>
    <property type="evidence" value="ECO:0007669"/>
    <property type="project" value="UniProtKB-ARBA"/>
</dbReference>
<evidence type="ECO:0000313" key="9">
    <source>
        <dbReference type="EMBL" id="KFM76544.1"/>
    </source>
</evidence>
<organism evidence="9 10">
    <name type="scientific">Stegodyphus mimosarum</name>
    <name type="common">African social velvet spider</name>
    <dbReference type="NCBI Taxonomy" id="407821"/>
    <lineage>
        <taxon>Eukaryota</taxon>
        <taxon>Metazoa</taxon>
        <taxon>Ecdysozoa</taxon>
        <taxon>Arthropoda</taxon>
        <taxon>Chelicerata</taxon>
        <taxon>Arachnida</taxon>
        <taxon>Araneae</taxon>
        <taxon>Araneomorphae</taxon>
        <taxon>Entelegynae</taxon>
        <taxon>Eresoidea</taxon>
        <taxon>Eresidae</taxon>
        <taxon>Stegodyphus</taxon>
    </lineage>
</organism>